<gene>
    <name evidence="1" type="ORF">UFOVP250_70</name>
</gene>
<dbReference type="EMBL" id="LR796270">
    <property type="protein sequence ID" value="CAB4133214.1"/>
    <property type="molecule type" value="Genomic_DNA"/>
</dbReference>
<organism evidence="1">
    <name type="scientific">uncultured Caudovirales phage</name>
    <dbReference type="NCBI Taxonomy" id="2100421"/>
    <lineage>
        <taxon>Viruses</taxon>
        <taxon>Duplodnaviria</taxon>
        <taxon>Heunggongvirae</taxon>
        <taxon>Uroviricota</taxon>
        <taxon>Caudoviricetes</taxon>
        <taxon>Peduoviridae</taxon>
        <taxon>Maltschvirus</taxon>
        <taxon>Maltschvirus maltsch</taxon>
    </lineage>
</organism>
<sequence>MIFVFLFLFLFMFFVAIIVSERHHMYYNDYDEDEYETTTTTTTVTNNYEVKGFLTRSFDNGQPFVIDPVDNDKVWLNTKDDMYEDGAGGIWELR</sequence>
<name>A0A6J5LF79_9CAUD</name>
<proteinExistence type="predicted"/>
<evidence type="ECO:0000313" key="1">
    <source>
        <dbReference type="EMBL" id="CAB4133214.1"/>
    </source>
</evidence>
<reference evidence="1" key="1">
    <citation type="submission" date="2020-04" db="EMBL/GenBank/DDBJ databases">
        <authorList>
            <person name="Chiriac C."/>
            <person name="Salcher M."/>
            <person name="Ghai R."/>
            <person name="Kavagutti S V."/>
        </authorList>
    </citation>
    <scope>NUCLEOTIDE SEQUENCE</scope>
</reference>
<accession>A0A6J5LF79</accession>
<protein>
    <submittedName>
        <fullName evidence="1">Uncharacterized protein</fullName>
    </submittedName>
</protein>